<evidence type="ECO:0000256" key="2">
    <source>
        <dbReference type="ARBA" id="ARBA00022801"/>
    </source>
</evidence>
<comment type="similarity">
    <text evidence="1 3">Belongs to the type-B carboxylesterase/lipase family.</text>
</comment>
<name>A0ABU8VN41_9BURK</name>
<dbReference type="InterPro" id="IPR029058">
    <property type="entry name" value="AB_hydrolase_fold"/>
</dbReference>
<dbReference type="Gene3D" id="3.40.50.1820">
    <property type="entry name" value="alpha/beta hydrolase"/>
    <property type="match status" value="1"/>
</dbReference>
<organism evidence="5 6">
    <name type="scientific">Variovorax ureilyticus</name>
    <dbReference type="NCBI Taxonomy" id="1836198"/>
    <lineage>
        <taxon>Bacteria</taxon>
        <taxon>Pseudomonadati</taxon>
        <taxon>Pseudomonadota</taxon>
        <taxon>Betaproteobacteria</taxon>
        <taxon>Burkholderiales</taxon>
        <taxon>Comamonadaceae</taxon>
        <taxon>Variovorax</taxon>
    </lineage>
</organism>
<dbReference type="RefSeq" id="WP_340360224.1">
    <property type="nucleotide sequence ID" value="NZ_JBBKZU010000016.1"/>
</dbReference>
<evidence type="ECO:0000256" key="1">
    <source>
        <dbReference type="ARBA" id="ARBA00005964"/>
    </source>
</evidence>
<feature type="signal peptide" evidence="3">
    <location>
        <begin position="1"/>
        <end position="22"/>
    </location>
</feature>
<evidence type="ECO:0000313" key="5">
    <source>
        <dbReference type="EMBL" id="MEJ8815005.1"/>
    </source>
</evidence>
<gene>
    <name evidence="5" type="ORF">WKW77_28290</name>
</gene>
<reference evidence="5 6" key="1">
    <citation type="submission" date="2024-03" db="EMBL/GenBank/DDBJ databases">
        <title>Novel species of the genus Variovorax.</title>
        <authorList>
            <person name="Liu Q."/>
            <person name="Xin Y.-H."/>
        </authorList>
    </citation>
    <scope>NUCLEOTIDE SEQUENCE [LARGE SCALE GENOMIC DNA]</scope>
    <source>
        <strain evidence="5 6">KACC 18899</strain>
    </source>
</reference>
<protein>
    <recommendedName>
        <fullName evidence="3">Carboxylic ester hydrolase</fullName>
        <ecNumber evidence="3">3.1.1.-</ecNumber>
    </recommendedName>
</protein>
<evidence type="ECO:0000313" key="6">
    <source>
        <dbReference type="Proteomes" id="UP001365846"/>
    </source>
</evidence>
<dbReference type="InterPro" id="IPR019826">
    <property type="entry name" value="Carboxylesterase_B_AS"/>
</dbReference>
<keyword evidence="6" id="KW-1185">Reference proteome</keyword>
<comment type="caution">
    <text evidence="5">The sequence shown here is derived from an EMBL/GenBank/DDBJ whole genome shotgun (WGS) entry which is preliminary data.</text>
</comment>
<sequence length="595" mass="62780">MMLKAGLVAGCVALLSQTPCWALGRADVMRDTQFGKVVGIDDSDRTGTLAWKGVPFAKPPVGDLRWKAPVDPEAWHRPLATQQFANACAQYGRIYGPGANNRYDATIGTTLNQAVGSEDCLYLNIWRPAKTERKGGNGDDNPGQGNDKGEDLPVIVFVHGGSDVSGYTADPVYDGAALARAANAVVVTVNYRLGIFGFLDLPQLKAGTGGVGDSGNFALLDIVKALEFVRGNIDAFGGDPRNVTLMGQSAGAINVYALQTSPLVTNARQPLFHRLVPLSGGISLASNLPPGRIPTLNPKSTYAAQGSALLTQQIIADGLASDAASAAAYAASQTPAQIAAYLRSKSPAALFSTLLTRLAPLGLAGSGPIPDGIVLPVDPIAAIQAGNYLRVPVLAGNTRDEAKLFPSFLALSPALGGVSGRLVSDAVLFSTQFGYNPDAPPTITIGQWIPSVYLPVTTPVTGFNAKTDLLNQIFFIASRDNVLNALKAQQNEVWYYRFDWDEEPAPWNDIYGAAHAFDLAFIFGNFGPSLFSNIANSTANKPGRLDLSDAMMKSLGAFARRGDPNAPAALGVTWQPWPSTLLFDATPAHKAISVQ</sequence>
<evidence type="ECO:0000259" key="4">
    <source>
        <dbReference type="Pfam" id="PF00135"/>
    </source>
</evidence>
<proteinExistence type="inferred from homology"/>
<accession>A0ABU8VN41</accession>
<feature type="chain" id="PRO_5044960958" description="Carboxylic ester hydrolase" evidence="3">
    <location>
        <begin position="23"/>
        <end position="595"/>
    </location>
</feature>
<dbReference type="EMBL" id="JBBKZU010000016">
    <property type="protein sequence ID" value="MEJ8815005.1"/>
    <property type="molecule type" value="Genomic_DNA"/>
</dbReference>
<evidence type="ECO:0000256" key="3">
    <source>
        <dbReference type="RuleBase" id="RU361235"/>
    </source>
</evidence>
<dbReference type="InterPro" id="IPR050309">
    <property type="entry name" value="Type-B_Carboxylest/Lipase"/>
</dbReference>
<dbReference type="PANTHER" id="PTHR11559">
    <property type="entry name" value="CARBOXYLESTERASE"/>
    <property type="match status" value="1"/>
</dbReference>
<dbReference type="EC" id="3.1.1.-" evidence="3"/>
<dbReference type="PROSITE" id="PS00941">
    <property type="entry name" value="CARBOXYLESTERASE_B_2"/>
    <property type="match status" value="1"/>
</dbReference>
<dbReference type="PROSITE" id="PS00122">
    <property type="entry name" value="CARBOXYLESTERASE_B_1"/>
    <property type="match status" value="1"/>
</dbReference>
<dbReference type="Pfam" id="PF00135">
    <property type="entry name" value="COesterase"/>
    <property type="match status" value="1"/>
</dbReference>
<keyword evidence="2 3" id="KW-0378">Hydrolase</keyword>
<dbReference type="InterPro" id="IPR019819">
    <property type="entry name" value="Carboxylesterase_B_CS"/>
</dbReference>
<dbReference type="InterPro" id="IPR002018">
    <property type="entry name" value="CarbesteraseB"/>
</dbReference>
<feature type="domain" description="Carboxylesterase type B" evidence="4">
    <location>
        <begin position="30"/>
        <end position="577"/>
    </location>
</feature>
<keyword evidence="3" id="KW-0732">Signal</keyword>
<dbReference type="Proteomes" id="UP001365846">
    <property type="component" value="Unassembled WGS sequence"/>
</dbReference>
<dbReference type="SUPFAM" id="SSF53474">
    <property type="entry name" value="alpha/beta-Hydrolases"/>
    <property type="match status" value="1"/>
</dbReference>